<name>A0ABX6VCY3_9GAMM</name>
<feature type="modified residue" description="4-aspartylphosphate" evidence="5">
    <location>
        <position position="617"/>
    </location>
</feature>
<feature type="domain" description="Response regulatory" evidence="7">
    <location>
        <begin position="714"/>
        <end position="831"/>
    </location>
</feature>
<dbReference type="SMART" id="SM00388">
    <property type="entry name" value="HisKA"/>
    <property type="match status" value="1"/>
</dbReference>
<evidence type="ECO:0000313" key="9">
    <source>
        <dbReference type="EMBL" id="QPG58338.1"/>
    </source>
</evidence>
<dbReference type="InterPro" id="IPR004358">
    <property type="entry name" value="Sig_transdc_His_kin-like_C"/>
</dbReference>
<keyword evidence="10" id="KW-1185">Reference proteome</keyword>
<dbReference type="PANTHER" id="PTHR45339:SF1">
    <property type="entry name" value="HYBRID SIGNAL TRANSDUCTION HISTIDINE KINASE J"/>
    <property type="match status" value="1"/>
</dbReference>
<dbReference type="InterPro" id="IPR000014">
    <property type="entry name" value="PAS"/>
</dbReference>
<dbReference type="CDD" id="cd00130">
    <property type="entry name" value="PAS"/>
    <property type="match status" value="2"/>
</dbReference>
<dbReference type="Pfam" id="PF00512">
    <property type="entry name" value="HisKA"/>
    <property type="match status" value="1"/>
</dbReference>
<evidence type="ECO:0000313" key="10">
    <source>
        <dbReference type="Proteomes" id="UP000316416"/>
    </source>
</evidence>
<dbReference type="CDD" id="cd16922">
    <property type="entry name" value="HATPase_EvgS-ArcB-TorS-like"/>
    <property type="match status" value="1"/>
</dbReference>
<dbReference type="Pfam" id="PF00072">
    <property type="entry name" value="Response_reg"/>
    <property type="match status" value="2"/>
</dbReference>
<dbReference type="RefSeq" id="WP_195873030.1">
    <property type="nucleotide sequence ID" value="NZ_CP045503.2"/>
</dbReference>
<dbReference type="InterPro" id="IPR036097">
    <property type="entry name" value="HisK_dim/P_sf"/>
</dbReference>
<dbReference type="InterPro" id="IPR013655">
    <property type="entry name" value="PAS_fold_3"/>
</dbReference>
<sequence length="931" mass="104651">MSNYSLLLIVFFIGFICSLLLLFIGCRGYFGGSAKTLISQVMGLKSTESDRSAQEELLLIKLVSSLPLPIALFYPGGKVIAFNQTLTNLLGYTKEDIPHVDDHWVHFYPSPEYRKTVKKEWQARIDKSVATGFPIEPMEVKTTSKSGRDFELEVHTVPIGNILVSIRIDLTKQKQAQSDTQKLFDNIPGMFWRVENAPDYPVEFFSYGAKEISGFSAEDFMSKKLQWVDIIYPEDLDQVIEAVALTTEKKEMHDITYRIIKANGDIRWVRSIGIFFDSDISGKQFLDGYVFDIQRQKELEATQTQLIEEAKKANKAKSEFLANMSHEVRTPMNAIIGMSYLALQAQLAPKQRNYIEKVHNSAENLLGIINDILDFSKIEAGKLDIDKSDFRLEQVFDNTANLIGINAEEKGLELLFSINIDIPTALIGDRLRLNQILLNLGNNAVKFTERGEVLVGVEELSRNEGGIELHFWVKDSGMGMNDETQSKLFESFSQADTSTTRKYGGTGLGLAISKQLIEMMEGKIWVESDVGKGSTFHFTAHFGLQKEELPKRAFYYDELKGLRALVVDDNRCANNVLVEMLESFGLSVESAFDGVQAIDTVLKAEKQCRPFDLVMMDWKMPKMNGIEVVEQLQQRYCSQTPTIIMVTAYSRDEVLKGVELLEVSLQSILMKPVSPSTLLEAMGDALGKYVDVSTSSLKRNTSSLERMKKLKGAKILLVEDNDINQELAIELLQQCDIEVILAENGQQALDILGLDPDFDGVLMDCQMPVMDGYEASRKIREIECFECLPILAMTANAMVGDREKVITAGMNDHISKPLNVELMYETMARWISPQCRGLASTGIEKLMLSAHDNCASKKAVASEAEILELSKLQVLLEGNDTGAEEQFELVKRLPSLSKYSKELQRLEDMLDEYRFDDALNAVKLLILLLES</sequence>
<dbReference type="PROSITE" id="PS50112">
    <property type="entry name" value="PAS"/>
    <property type="match status" value="2"/>
</dbReference>
<proteinExistence type="predicted"/>
<dbReference type="InterPro" id="IPR003661">
    <property type="entry name" value="HisK_dim/P_dom"/>
</dbReference>
<gene>
    <name evidence="9" type="ORF">FM038_013450</name>
</gene>
<dbReference type="SMART" id="SM00091">
    <property type="entry name" value="PAS"/>
    <property type="match status" value="2"/>
</dbReference>
<dbReference type="InterPro" id="IPR011006">
    <property type="entry name" value="CheY-like_superfamily"/>
</dbReference>
<dbReference type="InterPro" id="IPR035965">
    <property type="entry name" value="PAS-like_dom_sf"/>
</dbReference>
<feature type="domain" description="Histidine kinase" evidence="6">
    <location>
        <begin position="323"/>
        <end position="544"/>
    </location>
</feature>
<dbReference type="CDD" id="cd17546">
    <property type="entry name" value="REC_hyHK_CKI1_RcsC-like"/>
    <property type="match status" value="2"/>
</dbReference>
<evidence type="ECO:0000259" key="6">
    <source>
        <dbReference type="PROSITE" id="PS50109"/>
    </source>
</evidence>
<dbReference type="SUPFAM" id="SSF55785">
    <property type="entry name" value="PYP-like sensor domain (PAS domain)"/>
    <property type="match status" value="2"/>
</dbReference>
<feature type="modified residue" description="4-aspartylphosphate" evidence="5">
    <location>
        <position position="764"/>
    </location>
</feature>
<dbReference type="InterPro" id="IPR003594">
    <property type="entry name" value="HATPase_dom"/>
</dbReference>
<dbReference type="SUPFAM" id="SSF55874">
    <property type="entry name" value="ATPase domain of HSP90 chaperone/DNA topoisomerase II/histidine kinase"/>
    <property type="match status" value="1"/>
</dbReference>
<dbReference type="PRINTS" id="PR00344">
    <property type="entry name" value="BCTRLSENSOR"/>
</dbReference>
<dbReference type="CDD" id="cd00082">
    <property type="entry name" value="HisKA"/>
    <property type="match status" value="1"/>
</dbReference>
<dbReference type="EC" id="2.7.13.3" evidence="2"/>
<dbReference type="Pfam" id="PF13426">
    <property type="entry name" value="PAS_9"/>
    <property type="match status" value="1"/>
</dbReference>
<dbReference type="SMART" id="SM00387">
    <property type="entry name" value="HATPase_c"/>
    <property type="match status" value="1"/>
</dbReference>
<dbReference type="SUPFAM" id="SSF47384">
    <property type="entry name" value="Homodimeric domain of signal transducing histidine kinase"/>
    <property type="match status" value="1"/>
</dbReference>
<evidence type="ECO:0000256" key="5">
    <source>
        <dbReference type="PROSITE-ProRule" id="PRU00169"/>
    </source>
</evidence>
<evidence type="ECO:0000256" key="2">
    <source>
        <dbReference type="ARBA" id="ARBA00012438"/>
    </source>
</evidence>
<dbReference type="Gene3D" id="3.30.450.20">
    <property type="entry name" value="PAS domain"/>
    <property type="match status" value="2"/>
</dbReference>
<dbReference type="SUPFAM" id="SSF52172">
    <property type="entry name" value="CheY-like"/>
    <property type="match status" value="2"/>
</dbReference>
<dbReference type="InterPro" id="IPR005467">
    <property type="entry name" value="His_kinase_dom"/>
</dbReference>
<protein>
    <recommendedName>
        <fullName evidence="2">histidine kinase</fullName>
        <ecNumber evidence="2">2.7.13.3</ecNumber>
    </recommendedName>
</protein>
<accession>A0ABX6VCY3</accession>
<evidence type="ECO:0000259" key="7">
    <source>
        <dbReference type="PROSITE" id="PS50110"/>
    </source>
</evidence>
<keyword evidence="4" id="KW-0902">Two-component regulatory system</keyword>
<dbReference type="Pfam" id="PF02518">
    <property type="entry name" value="HATPase_c"/>
    <property type="match status" value="1"/>
</dbReference>
<feature type="domain" description="PAS" evidence="8">
    <location>
        <begin position="55"/>
        <end position="132"/>
    </location>
</feature>
<dbReference type="PROSITE" id="PS50109">
    <property type="entry name" value="HIS_KIN"/>
    <property type="match status" value="1"/>
</dbReference>
<dbReference type="Gene3D" id="1.10.287.130">
    <property type="match status" value="1"/>
</dbReference>
<dbReference type="Pfam" id="PF08447">
    <property type="entry name" value="PAS_3"/>
    <property type="match status" value="1"/>
</dbReference>
<dbReference type="NCBIfam" id="TIGR00229">
    <property type="entry name" value="sensory_box"/>
    <property type="match status" value="1"/>
</dbReference>
<dbReference type="EMBL" id="CP045503">
    <property type="protein sequence ID" value="QPG58338.1"/>
    <property type="molecule type" value="Genomic_DNA"/>
</dbReference>
<dbReference type="PROSITE" id="PS50110">
    <property type="entry name" value="RESPONSE_REGULATORY"/>
    <property type="match status" value="2"/>
</dbReference>
<dbReference type="Gene3D" id="3.40.50.2300">
    <property type="match status" value="2"/>
</dbReference>
<comment type="catalytic activity">
    <reaction evidence="1">
        <text>ATP + protein L-histidine = ADP + protein N-phospho-L-histidine.</text>
        <dbReference type="EC" id="2.7.13.3"/>
    </reaction>
</comment>
<dbReference type="Gene3D" id="3.30.565.10">
    <property type="entry name" value="Histidine kinase-like ATPase, C-terminal domain"/>
    <property type="match status" value="1"/>
</dbReference>
<keyword evidence="3 5" id="KW-0597">Phosphoprotein</keyword>
<dbReference type="InterPro" id="IPR001789">
    <property type="entry name" value="Sig_transdc_resp-reg_receiver"/>
</dbReference>
<dbReference type="PANTHER" id="PTHR45339">
    <property type="entry name" value="HYBRID SIGNAL TRANSDUCTION HISTIDINE KINASE J"/>
    <property type="match status" value="1"/>
</dbReference>
<dbReference type="SMART" id="SM00448">
    <property type="entry name" value="REC"/>
    <property type="match status" value="2"/>
</dbReference>
<evidence type="ECO:0000256" key="3">
    <source>
        <dbReference type="ARBA" id="ARBA00022553"/>
    </source>
</evidence>
<feature type="domain" description="PAS" evidence="8">
    <location>
        <begin position="176"/>
        <end position="250"/>
    </location>
</feature>
<reference evidence="9" key="1">
    <citation type="submission" date="2021-07" db="EMBL/GenBank/DDBJ databases">
        <title>Shewanella sp. YLB-07 whole genome sequence.</title>
        <authorList>
            <person name="Yu L."/>
        </authorList>
    </citation>
    <scope>NUCLEOTIDE SEQUENCE</scope>
    <source>
        <strain evidence="9">YLB-08</strain>
    </source>
</reference>
<feature type="domain" description="Response regulatory" evidence="7">
    <location>
        <begin position="563"/>
        <end position="686"/>
    </location>
</feature>
<dbReference type="InterPro" id="IPR036890">
    <property type="entry name" value="HATPase_C_sf"/>
</dbReference>
<dbReference type="Proteomes" id="UP000316416">
    <property type="component" value="Chromosome"/>
</dbReference>
<evidence type="ECO:0000259" key="8">
    <source>
        <dbReference type="PROSITE" id="PS50112"/>
    </source>
</evidence>
<evidence type="ECO:0000256" key="1">
    <source>
        <dbReference type="ARBA" id="ARBA00000085"/>
    </source>
</evidence>
<evidence type="ECO:0000256" key="4">
    <source>
        <dbReference type="ARBA" id="ARBA00023012"/>
    </source>
</evidence>
<organism evidence="9 10">
    <name type="scientific">Shewanella eurypsychrophilus</name>
    <dbReference type="NCBI Taxonomy" id="2593656"/>
    <lineage>
        <taxon>Bacteria</taxon>
        <taxon>Pseudomonadati</taxon>
        <taxon>Pseudomonadota</taxon>
        <taxon>Gammaproteobacteria</taxon>
        <taxon>Alteromonadales</taxon>
        <taxon>Shewanellaceae</taxon>
        <taxon>Shewanella</taxon>
    </lineage>
</organism>